<gene>
    <name evidence="3" type="ORF">N657DRAFT_686445</name>
</gene>
<organism evidence="3 4">
    <name type="scientific">Parathielavia appendiculata</name>
    <dbReference type="NCBI Taxonomy" id="2587402"/>
    <lineage>
        <taxon>Eukaryota</taxon>
        <taxon>Fungi</taxon>
        <taxon>Dikarya</taxon>
        <taxon>Ascomycota</taxon>
        <taxon>Pezizomycotina</taxon>
        <taxon>Sordariomycetes</taxon>
        <taxon>Sordariomycetidae</taxon>
        <taxon>Sordariales</taxon>
        <taxon>Chaetomiaceae</taxon>
        <taxon>Parathielavia</taxon>
    </lineage>
</organism>
<keyword evidence="4" id="KW-1185">Reference proteome</keyword>
<evidence type="ECO:0000256" key="1">
    <source>
        <dbReference type="SAM" id="MobiDB-lite"/>
    </source>
</evidence>
<accession>A0AAN6UCG2</accession>
<dbReference type="EMBL" id="MU853223">
    <property type="protein sequence ID" value="KAK4129031.1"/>
    <property type="molecule type" value="Genomic_DNA"/>
</dbReference>
<feature type="region of interest" description="Disordered" evidence="1">
    <location>
        <begin position="197"/>
        <end position="219"/>
    </location>
</feature>
<dbReference type="AlphaFoldDB" id="A0AAN6UCG2"/>
<feature type="transmembrane region" description="Helical" evidence="2">
    <location>
        <begin position="124"/>
        <end position="145"/>
    </location>
</feature>
<comment type="caution">
    <text evidence="3">The sequence shown here is derived from an EMBL/GenBank/DDBJ whole genome shotgun (WGS) entry which is preliminary data.</text>
</comment>
<keyword evidence="2" id="KW-1133">Transmembrane helix</keyword>
<keyword evidence="2" id="KW-0472">Membrane</keyword>
<reference evidence="3" key="1">
    <citation type="journal article" date="2023" name="Mol. Phylogenet. Evol.">
        <title>Genome-scale phylogeny and comparative genomics of the fungal order Sordariales.</title>
        <authorList>
            <person name="Hensen N."/>
            <person name="Bonometti L."/>
            <person name="Westerberg I."/>
            <person name="Brannstrom I.O."/>
            <person name="Guillou S."/>
            <person name="Cros-Aarteil S."/>
            <person name="Calhoun S."/>
            <person name="Haridas S."/>
            <person name="Kuo A."/>
            <person name="Mondo S."/>
            <person name="Pangilinan J."/>
            <person name="Riley R."/>
            <person name="LaButti K."/>
            <person name="Andreopoulos B."/>
            <person name="Lipzen A."/>
            <person name="Chen C."/>
            <person name="Yan M."/>
            <person name="Daum C."/>
            <person name="Ng V."/>
            <person name="Clum A."/>
            <person name="Steindorff A."/>
            <person name="Ohm R.A."/>
            <person name="Martin F."/>
            <person name="Silar P."/>
            <person name="Natvig D.O."/>
            <person name="Lalanne C."/>
            <person name="Gautier V."/>
            <person name="Ament-Velasquez S.L."/>
            <person name="Kruys A."/>
            <person name="Hutchinson M.I."/>
            <person name="Powell A.J."/>
            <person name="Barry K."/>
            <person name="Miller A.N."/>
            <person name="Grigoriev I.V."/>
            <person name="Debuchy R."/>
            <person name="Gladieux P."/>
            <person name="Hiltunen Thoren M."/>
            <person name="Johannesson H."/>
        </authorList>
    </citation>
    <scope>NUCLEOTIDE SEQUENCE</scope>
    <source>
        <strain evidence="3">CBS 731.68</strain>
    </source>
</reference>
<dbReference type="RefSeq" id="XP_062652802.1">
    <property type="nucleotide sequence ID" value="XM_062796830.1"/>
</dbReference>
<evidence type="ECO:0000313" key="3">
    <source>
        <dbReference type="EMBL" id="KAK4129031.1"/>
    </source>
</evidence>
<sequence>MVDEETTIFPLATLPACASQCGPLYDVNGACVPPAAPTADALTYDSCFCSDSRLAPFSSGTAGVCDTVCTANPADLGSIRNWYTSFCQSVESAKGVATPTASSSSRPSTGGGGGSTWLSTHYQWVIFLVIMVVAIVGIWVGACIWRRRYLRKKDRVYALGTGRARATESGRVVPNADSAGSIHVPAAGMFDPAPISSAGVYGDGAEKPKRKKWLSRDRT</sequence>
<name>A0AAN6UCG2_9PEZI</name>
<dbReference type="GeneID" id="87833598"/>
<evidence type="ECO:0000313" key="4">
    <source>
        <dbReference type="Proteomes" id="UP001302602"/>
    </source>
</evidence>
<proteinExistence type="predicted"/>
<evidence type="ECO:0008006" key="5">
    <source>
        <dbReference type="Google" id="ProtNLM"/>
    </source>
</evidence>
<reference evidence="3" key="2">
    <citation type="submission" date="2023-05" db="EMBL/GenBank/DDBJ databases">
        <authorList>
            <consortium name="Lawrence Berkeley National Laboratory"/>
            <person name="Steindorff A."/>
            <person name="Hensen N."/>
            <person name="Bonometti L."/>
            <person name="Westerberg I."/>
            <person name="Brannstrom I.O."/>
            <person name="Guillou S."/>
            <person name="Cros-Aarteil S."/>
            <person name="Calhoun S."/>
            <person name="Haridas S."/>
            <person name="Kuo A."/>
            <person name="Mondo S."/>
            <person name="Pangilinan J."/>
            <person name="Riley R."/>
            <person name="Labutti K."/>
            <person name="Andreopoulos B."/>
            <person name="Lipzen A."/>
            <person name="Chen C."/>
            <person name="Yanf M."/>
            <person name="Daum C."/>
            <person name="Ng V."/>
            <person name="Clum A."/>
            <person name="Ohm R."/>
            <person name="Martin F."/>
            <person name="Silar P."/>
            <person name="Natvig D."/>
            <person name="Lalanne C."/>
            <person name="Gautier V."/>
            <person name="Ament-Velasquez S.L."/>
            <person name="Kruys A."/>
            <person name="Hutchinson M.I."/>
            <person name="Powell A.J."/>
            <person name="Barry K."/>
            <person name="Miller A.N."/>
            <person name="Grigoriev I.V."/>
            <person name="Debuchy R."/>
            <person name="Gladieux P."/>
            <person name="Thoren M.H."/>
            <person name="Johannesson H."/>
        </authorList>
    </citation>
    <scope>NUCLEOTIDE SEQUENCE</scope>
    <source>
        <strain evidence="3">CBS 731.68</strain>
    </source>
</reference>
<keyword evidence="2" id="KW-0812">Transmembrane</keyword>
<dbReference type="Proteomes" id="UP001302602">
    <property type="component" value="Unassembled WGS sequence"/>
</dbReference>
<protein>
    <recommendedName>
        <fullName evidence="5">Integral membrane protein</fullName>
    </recommendedName>
</protein>
<evidence type="ECO:0000256" key="2">
    <source>
        <dbReference type="SAM" id="Phobius"/>
    </source>
</evidence>